<dbReference type="OrthoDB" id="163843at2"/>
<dbReference type="EMBL" id="BIFT01000002">
    <property type="protein sequence ID" value="GCE31474.1"/>
    <property type="molecule type" value="Genomic_DNA"/>
</dbReference>
<dbReference type="Proteomes" id="UP000287171">
    <property type="component" value="Unassembled WGS sequence"/>
</dbReference>
<keyword evidence="2" id="KW-1185">Reference proteome</keyword>
<protein>
    <submittedName>
        <fullName evidence="1">Uncharacterized protein</fullName>
    </submittedName>
</protein>
<evidence type="ECO:0000313" key="2">
    <source>
        <dbReference type="Proteomes" id="UP000287171"/>
    </source>
</evidence>
<accession>A0A402BJF4</accession>
<reference evidence="2" key="1">
    <citation type="submission" date="2018-12" db="EMBL/GenBank/DDBJ databases">
        <title>Tengunoibacter tsumagoiensis gen. nov., sp. nov., Dictyobacter kobayashii sp. nov., D. alpinus sp. nov., and D. joshuensis sp. nov. and description of Dictyobacteraceae fam. nov. within the order Ktedonobacterales isolated from Tengu-no-mugimeshi.</title>
        <authorList>
            <person name="Wang C.M."/>
            <person name="Zheng Y."/>
            <person name="Sakai Y."/>
            <person name="Toyoda A."/>
            <person name="Minakuchi Y."/>
            <person name="Abe K."/>
            <person name="Yokota A."/>
            <person name="Yabe S."/>
        </authorList>
    </citation>
    <scope>NUCLEOTIDE SEQUENCE [LARGE SCALE GENOMIC DNA]</scope>
    <source>
        <strain evidence="2">Uno16</strain>
    </source>
</reference>
<sequence length="193" mass="21489">MIGETWMQKNWYLWSIMILLLFILSSCSSSMDMATVDHDMASTVTVVAQNQPSRTSFSFAGALKQRYQITSAATISKLRHGHKEFTINIVDAQRSLIIVFYGYNGPGNYTLTNRSNGGDVRITVDQQYWDLSLIATLPCSLMIRSDQPTITPGVDRMRGNFSCLSLPAGHLNKSRQPVAITDGQFDISILVES</sequence>
<name>A0A402BJF4_9CHLR</name>
<dbReference type="AlphaFoldDB" id="A0A402BJF4"/>
<organism evidence="1 2">
    <name type="scientific">Dictyobacter alpinus</name>
    <dbReference type="NCBI Taxonomy" id="2014873"/>
    <lineage>
        <taxon>Bacteria</taxon>
        <taxon>Bacillati</taxon>
        <taxon>Chloroflexota</taxon>
        <taxon>Ktedonobacteria</taxon>
        <taxon>Ktedonobacterales</taxon>
        <taxon>Dictyobacteraceae</taxon>
        <taxon>Dictyobacter</taxon>
    </lineage>
</organism>
<comment type="caution">
    <text evidence="1">The sequence shown here is derived from an EMBL/GenBank/DDBJ whole genome shotgun (WGS) entry which is preliminary data.</text>
</comment>
<evidence type="ECO:0000313" key="1">
    <source>
        <dbReference type="EMBL" id="GCE31474.1"/>
    </source>
</evidence>
<proteinExistence type="predicted"/>
<gene>
    <name evidence="1" type="ORF">KDA_69580</name>
</gene>